<dbReference type="EMBL" id="BPQB01000066">
    <property type="protein sequence ID" value="GJE97007.1"/>
    <property type="molecule type" value="Genomic_DNA"/>
</dbReference>
<evidence type="ECO:0000313" key="3">
    <source>
        <dbReference type="EMBL" id="GJE97007.1"/>
    </source>
</evidence>
<reference evidence="3 4" key="1">
    <citation type="submission" date="2021-08" db="EMBL/GenBank/DDBJ databases">
        <title>Draft Genome Sequence of Phanerochaete sordida strain YK-624.</title>
        <authorList>
            <person name="Mori T."/>
            <person name="Dohra H."/>
            <person name="Suzuki T."/>
            <person name="Kawagishi H."/>
            <person name="Hirai H."/>
        </authorList>
    </citation>
    <scope>NUCLEOTIDE SEQUENCE [LARGE SCALE GENOMIC DNA]</scope>
    <source>
        <strain evidence="3 4">YK-624</strain>
    </source>
</reference>
<gene>
    <name evidence="3" type="ORF">PsYK624_132170</name>
</gene>
<dbReference type="AlphaFoldDB" id="A0A9P3GKM3"/>
<feature type="chain" id="PRO_5040223767" description="Secreted protein" evidence="2">
    <location>
        <begin position="35"/>
        <end position="79"/>
    </location>
</feature>
<accession>A0A9P3GKM3</accession>
<evidence type="ECO:0000256" key="1">
    <source>
        <dbReference type="SAM" id="MobiDB-lite"/>
    </source>
</evidence>
<evidence type="ECO:0000256" key="2">
    <source>
        <dbReference type="SAM" id="SignalP"/>
    </source>
</evidence>
<dbReference type="Proteomes" id="UP000703269">
    <property type="component" value="Unassembled WGS sequence"/>
</dbReference>
<comment type="caution">
    <text evidence="3">The sequence shown here is derived from an EMBL/GenBank/DDBJ whole genome shotgun (WGS) entry which is preliminary data.</text>
</comment>
<feature type="region of interest" description="Disordered" evidence="1">
    <location>
        <begin position="54"/>
        <end position="79"/>
    </location>
</feature>
<proteinExistence type="predicted"/>
<protein>
    <recommendedName>
        <fullName evidence="5">Secreted protein</fullName>
    </recommendedName>
</protein>
<keyword evidence="2" id="KW-0732">Signal</keyword>
<organism evidence="3 4">
    <name type="scientific">Phanerochaete sordida</name>
    <dbReference type="NCBI Taxonomy" id="48140"/>
    <lineage>
        <taxon>Eukaryota</taxon>
        <taxon>Fungi</taxon>
        <taxon>Dikarya</taxon>
        <taxon>Basidiomycota</taxon>
        <taxon>Agaricomycotina</taxon>
        <taxon>Agaricomycetes</taxon>
        <taxon>Polyporales</taxon>
        <taxon>Phanerochaetaceae</taxon>
        <taxon>Phanerochaete</taxon>
    </lineage>
</organism>
<name>A0A9P3GKM3_9APHY</name>
<feature type="signal peptide" evidence="2">
    <location>
        <begin position="1"/>
        <end position="34"/>
    </location>
</feature>
<sequence>MCCCFLRRCTLDHGPTLPSSRLLSLIAMLVLAKAGRNLDCTLQESITRFYTTPFRRTSPSSYPPAGSRNELCPSLPSSA</sequence>
<keyword evidence="4" id="KW-1185">Reference proteome</keyword>
<evidence type="ECO:0000313" key="4">
    <source>
        <dbReference type="Proteomes" id="UP000703269"/>
    </source>
</evidence>
<evidence type="ECO:0008006" key="5">
    <source>
        <dbReference type="Google" id="ProtNLM"/>
    </source>
</evidence>